<feature type="region of interest" description="Disordered" evidence="1">
    <location>
        <begin position="1"/>
        <end position="138"/>
    </location>
</feature>
<feature type="compositionally biased region" description="Basic and acidic residues" evidence="1">
    <location>
        <begin position="127"/>
        <end position="138"/>
    </location>
</feature>
<organism evidence="2 3">
    <name type="scientific">Linum trigynum</name>
    <dbReference type="NCBI Taxonomy" id="586398"/>
    <lineage>
        <taxon>Eukaryota</taxon>
        <taxon>Viridiplantae</taxon>
        <taxon>Streptophyta</taxon>
        <taxon>Embryophyta</taxon>
        <taxon>Tracheophyta</taxon>
        <taxon>Spermatophyta</taxon>
        <taxon>Magnoliopsida</taxon>
        <taxon>eudicotyledons</taxon>
        <taxon>Gunneridae</taxon>
        <taxon>Pentapetalae</taxon>
        <taxon>rosids</taxon>
        <taxon>fabids</taxon>
        <taxon>Malpighiales</taxon>
        <taxon>Linaceae</taxon>
        <taxon>Linum</taxon>
    </lineage>
</organism>
<evidence type="ECO:0000256" key="1">
    <source>
        <dbReference type="SAM" id="MobiDB-lite"/>
    </source>
</evidence>
<evidence type="ECO:0000313" key="3">
    <source>
        <dbReference type="Proteomes" id="UP001497516"/>
    </source>
</evidence>
<reference evidence="2 3" key="1">
    <citation type="submission" date="2024-04" db="EMBL/GenBank/DDBJ databases">
        <authorList>
            <person name="Fracassetti M."/>
        </authorList>
    </citation>
    <scope>NUCLEOTIDE SEQUENCE [LARGE SCALE GENOMIC DNA]</scope>
</reference>
<accession>A0AAV2E460</accession>
<dbReference type="AlphaFoldDB" id="A0AAV2E460"/>
<gene>
    <name evidence="2" type="ORF">LTRI10_LOCUS22026</name>
</gene>
<evidence type="ECO:0000313" key="2">
    <source>
        <dbReference type="EMBL" id="CAL1380594.1"/>
    </source>
</evidence>
<dbReference type="EMBL" id="OZ034817">
    <property type="protein sequence ID" value="CAL1380594.1"/>
    <property type="molecule type" value="Genomic_DNA"/>
</dbReference>
<keyword evidence="3" id="KW-1185">Reference proteome</keyword>
<proteinExistence type="predicted"/>
<sequence>MRNLGQSSRQHKQKEVAAIPSPKRQGSLNKKSVQFEDSLYKANHKEDRRNARRSPRGFMVSKSSKLKIGQSRENRGAGGFPRKAEYRKAHGSDRGQDRDLYRRKNMGRSDRLSRREEVQIRMGQIPREMKDPVRGSQP</sequence>
<dbReference type="Proteomes" id="UP001497516">
    <property type="component" value="Chromosome 4"/>
</dbReference>
<feature type="compositionally biased region" description="Basic and acidic residues" evidence="1">
    <location>
        <begin position="82"/>
        <end position="119"/>
    </location>
</feature>
<name>A0AAV2E460_9ROSI</name>
<protein>
    <submittedName>
        <fullName evidence="2">Uncharacterized protein</fullName>
    </submittedName>
</protein>